<reference evidence="2" key="1">
    <citation type="submission" date="2022-08" db="EMBL/GenBank/DDBJ databases">
        <authorList>
            <consortium name="DOE Joint Genome Institute"/>
            <person name="Min B."/>
            <person name="Sierra-Patev S."/>
            <person name="Naranjo-Ortiz M."/>
            <person name="Looney B."/>
            <person name="Konkel Z."/>
            <person name="Slot J.C."/>
            <person name="Sakamoto Y."/>
            <person name="Steenwyk J.L."/>
            <person name="Rokas A."/>
            <person name="Carro J."/>
            <person name="Camarero S."/>
            <person name="Ferreira P."/>
            <person name="Molpeceres G."/>
            <person name="Ruiz-duenas F.J."/>
            <person name="Serrano A."/>
            <person name="Henrissat B."/>
            <person name="Drula E."/>
            <person name="Hughes K.W."/>
            <person name="Mata J.L."/>
            <person name="Ishikawa N.K."/>
            <person name="Vargas-Isla R."/>
            <person name="Ushijima S."/>
            <person name="Smith C.A."/>
            <person name="Ahrendt S."/>
            <person name="Andreopoulos W."/>
            <person name="He G."/>
            <person name="LaButti K."/>
            <person name="Lipzen A."/>
            <person name="Ng V."/>
            <person name="Riley R."/>
            <person name="Sandor L."/>
            <person name="Barry K."/>
            <person name="Martinez A.T."/>
            <person name="Xiao Y."/>
            <person name="Gibbons J.G."/>
            <person name="Terashima K."/>
            <person name="Hibbett D.S."/>
            <person name="Grigoriev I.V."/>
        </authorList>
    </citation>
    <scope>NUCLEOTIDE SEQUENCE</scope>
    <source>
        <strain evidence="2">ET3784</strain>
    </source>
</reference>
<dbReference type="PANTHER" id="PTHR31912">
    <property type="entry name" value="IP13529P"/>
    <property type="match status" value="1"/>
</dbReference>
<accession>A0AA38JK09</accession>
<reference evidence="2" key="2">
    <citation type="journal article" date="2023" name="Proc. Natl. Acad. Sci. U.S.A.">
        <title>A global phylogenomic analysis of the shiitake genus Lentinula.</title>
        <authorList>
            <person name="Sierra-Patev S."/>
            <person name="Min B."/>
            <person name="Naranjo-Ortiz M."/>
            <person name="Looney B."/>
            <person name="Konkel Z."/>
            <person name="Slot J.C."/>
            <person name="Sakamoto Y."/>
            <person name="Steenwyk J.L."/>
            <person name="Rokas A."/>
            <person name="Carro J."/>
            <person name="Camarero S."/>
            <person name="Ferreira P."/>
            <person name="Molpeceres G."/>
            <person name="Ruiz-Duenas F.J."/>
            <person name="Serrano A."/>
            <person name="Henrissat B."/>
            <person name="Drula E."/>
            <person name="Hughes K.W."/>
            <person name="Mata J.L."/>
            <person name="Ishikawa N.K."/>
            <person name="Vargas-Isla R."/>
            <person name="Ushijima S."/>
            <person name="Smith C.A."/>
            <person name="Donoghue J."/>
            <person name="Ahrendt S."/>
            <person name="Andreopoulos W."/>
            <person name="He G."/>
            <person name="LaButti K."/>
            <person name="Lipzen A."/>
            <person name="Ng V."/>
            <person name="Riley R."/>
            <person name="Sandor L."/>
            <person name="Barry K."/>
            <person name="Martinez A.T."/>
            <person name="Xiao Y."/>
            <person name="Gibbons J.G."/>
            <person name="Terashima K."/>
            <person name="Grigoriev I.V."/>
            <person name="Hibbett D."/>
        </authorList>
    </citation>
    <scope>NUCLEOTIDE SEQUENCE</scope>
    <source>
        <strain evidence="2">ET3784</strain>
    </source>
</reference>
<name>A0AA38JK09_9AGAR</name>
<evidence type="ECO:0000256" key="1">
    <source>
        <dbReference type="SAM" id="MobiDB-lite"/>
    </source>
</evidence>
<keyword evidence="3" id="KW-1185">Reference proteome</keyword>
<feature type="region of interest" description="Disordered" evidence="1">
    <location>
        <begin position="903"/>
        <end position="953"/>
    </location>
</feature>
<evidence type="ECO:0000313" key="2">
    <source>
        <dbReference type="EMBL" id="KAJ3722716.1"/>
    </source>
</evidence>
<protein>
    <submittedName>
        <fullName evidence="2">Uncharacterized protein</fullName>
    </submittedName>
</protein>
<dbReference type="EMBL" id="JANVFO010000055">
    <property type="protein sequence ID" value="KAJ3722716.1"/>
    <property type="molecule type" value="Genomic_DNA"/>
</dbReference>
<organism evidence="2 3">
    <name type="scientific">Lentinula guzmanii</name>
    <dbReference type="NCBI Taxonomy" id="2804957"/>
    <lineage>
        <taxon>Eukaryota</taxon>
        <taxon>Fungi</taxon>
        <taxon>Dikarya</taxon>
        <taxon>Basidiomycota</taxon>
        <taxon>Agaricomycotina</taxon>
        <taxon>Agaricomycetes</taxon>
        <taxon>Agaricomycetidae</taxon>
        <taxon>Agaricales</taxon>
        <taxon>Marasmiineae</taxon>
        <taxon>Omphalotaceae</taxon>
        <taxon>Lentinula</taxon>
    </lineage>
</organism>
<feature type="compositionally biased region" description="Basic and acidic residues" evidence="1">
    <location>
        <begin position="904"/>
        <end position="922"/>
    </location>
</feature>
<proteinExistence type="predicted"/>
<evidence type="ECO:0000313" key="3">
    <source>
        <dbReference type="Proteomes" id="UP001176059"/>
    </source>
</evidence>
<dbReference type="PANTHER" id="PTHR31912:SF34">
    <property type="entry name" value="NOTOCHORD-RELATED PROTEIN"/>
    <property type="match status" value="1"/>
</dbReference>
<sequence>MLLDILDNLPRLRLSSNSVKLILWMMKELGVPDVPSFNKFQQMQEILRTQCGFTPKAHISDFNNHYHSISLQESIAKDFANPHIARHINLYPERTYGPRSETWQFDRWMEFSPAQLTPISGLRRLHNLTLSNGSYVIPHNWVYVNREGERVLSSDCSLVRVTASGWVITNEQSTIPTTKFIHNYEDVITCCNGNQIQWNADTYPLEMPNPLRTLAKGDDLYVVMVPLWCDDVSGNKSKQYNKHVNIYSVNGSLPGQLLQQEYFVNFISTSPNATPLEQFKSLRDEINETENNPVQFPLLPADNPAQSEEASHMGGQSNHPCRKCKVGGKYQDTETPKGYHCFFCENTSLRRSVEGIKTDLNKQMRAAMTGIEASVTKLQTESGTKDKITQTWIEKLLEKARAYKAKGKLSDEEIATNLADWLENEPGEKMNPLLDITGLDPSQDTPVEILHTILLGIVKYVWHMSVSSMSEKELELLAIRLQSADLNGLTVPPLRAAYMIQYRNNLIGKHFKTIMQILPFHIHNFAKLGSAHFSLARAVGALGSHLWVAEITRLDEYLDDLEVLVGNILDAFSEVDPSKILVKIKIHLLAHLRDDIRRFGPLVRYSTEVFEAYNAVFRLCSIFSNHQAPSRDIAYKFASMGRLKHILSGGFWQCTDSGGGQKWMQASDAVTNILQDVPIIQRHLGWVPKSEFHGGQITLKSRVKATQIHWKDSKAATTGIIPPEHIKWLQGNSPKVIAQTGDPCAIGSWVFARTEDNHQVIGHIIEILLRSSSRLGHGIVVLEQFQLGADLHEDFECPILRRETLQPMVTAIQFRFSAQHDCRLAKCQPMHRIHQVQERQITSRTQLLLQHMDDDNFIVNMFALHNATVLREALPRDLWKPIQLNEDREAKHHEIVQVLAVSQAEKRAKTREKARLTKERNKAAKNSGTAGEEPSEQQPKKRKRGVVIGTRRT</sequence>
<gene>
    <name evidence="2" type="ORF">DFJ43DRAFT_1202006</name>
</gene>
<comment type="caution">
    <text evidence="2">The sequence shown here is derived from an EMBL/GenBank/DDBJ whole genome shotgun (WGS) entry which is preliminary data.</text>
</comment>
<dbReference type="Proteomes" id="UP001176059">
    <property type="component" value="Unassembled WGS sequence"/>
</dbReference>
<dbReference type="AlphaFoldDB" id="A0AA38JK09"/>
<feature type="compositionally biased region" description="Basic residues" evidence="1">
    <location>
        <begin position="940"/>
        <end position="953"/>
    </location>
</feature>